<evidence type="ECO:0000313" key="2">
    <source>
        <dbReference type="Proteomes" id="UP000807342"/>
    </source>
</evidence>
<protein>
    <submittedName>
        <fullName evidence="1">Uncharacterized protein</fullName>
    </submittedName>
</protein>
<accession>A0A9P5X0H1</accession>
<organism evidence="1 2">
    <name type="scientific">Macrolepiota fuliginosa MF-IS2</name>
    <dbReference type="NCBI Taxonomy" id="1400762"/>
    <lineage>
        <taxon>Eukaryota</taxon>
        <taxon>Fungi</taxon>
        <taxon>Dikarya</taxon>
        <taxon>Basidiomycota</taxon>
        <taxon>Agaricomycotina</taxon>
        <taxon>Agaricomycetes</taxon>
        <taxon>Agaricomycetidae</taxon>
        <taxon>Agaricales</taxon>
        <taxon>Agaricineae</taxon>
        <taxon>Agaricaceae</taxon>
        <taxon>Macrolepiota</taxon>
    </lineage>
</organism>
<sequence>MIMLLDVSLSGPRIVPVQPYHLVTQSPAFAHLSLPVTLSQGVRYRVPFIFYLIYRRVYSYHTLSSEECRHVCPKTTDTAQEKSTPPCRCPTLKRRYIPEPSWVCAPGQNGGMQRGLDSRRVGLP</sequence>
<reference evidence="1" key="1">
    <citation type="submission" date="2020-11" db="EMBL/GenBank/DDBJ databases">
        <authorList>
            <consortium name="DOE Joint Genome Institute"/>
            <person name="Ahrendt S."/>
            <person name="Riley R."/>
            <person name="Andreopoulos W."/>
            <person name="Labutti K."/>
            <person name="Pangilinan J."/>
            <person name="Ruiz-Duenas F.J."/>
            <person name="Barrasa J.M."/>
            <person name="Sanchez-Garcia M."/>
            <person name="Camarero S."/>
            <person name="Miyauchi S."/>
            <person name="Serrano A."/>
            <person name="Linde D."/>
            <person name="Babiker R."/>
            <person name="Drula E."/>
            <person name="Ayuso-Fernandez I."/>
            <person name="Pacheco R."/>
            <person name="Padilla G."/>
            <person name="Ferreira P."/>
            <person name="Barriuso J."/>
            <person name="Kellner H."/>
            <person name="Castanera R."/>
            <person name="Alfaro M."/>
            <person name="Ramirez L."/>
            <person name="Pisabarro A.G."/>
            <person name="Kuo A."/>
            <person name="Tritt A."/>
            <person name="Lipzen A."/>
            <person name="He G."/>
            <person name="Yan M."/>
            <person name="Ng V."/>
            <person name="Cullen D."/>
            <person name="Martin F."/>
            <person name="Rosso M.-N."/>
            <person name="Henrissat B."/>
            <person name="Hibbett D."/>
            <person name="Martinez A.T."/>
            <person name="Grigoriev I.V."/>
        </authorList>
    </citation>
    <scope>NUCLEOTIDE SEQUENCE</scope>
    <source>
        <strain evidence="1">MF-IS2</strain>
    </source>
</reference>
<dbReference type="Proteomes" id="UP000807342">
    <property type="component" value="Unassembled WGS sequence"/>
</dbReference>
<dbReference type="AlphaFoldDB" id="A0A9P5X0H1"/>
<proteinExistence type="predicted"/>
<keyword evidence="2" id="KW-1185">Reference proteome</keyword>
<gene>
    <name evidence="1" type="ORF">P691DRAFT_31563</name>
</gene>
<evidence type="ECO:0000313" key="1">
    <source>
        <dbReference type="EMBL" id="KAF9441065.1"/>
    </source>
</evidence>
<dbReference type="EMBL" id="MU152086">
    <property type="protein sequence ID" value="KAF9441065.1"/>
    <property type="molecule type" value="Genomic_DNA"/>
</dbReference>
<name>A0A9P5X0H1_9AGAR</name>
<comment type="caution">
    <text evidence="1">The sequence shown here is derived from an EMBL/GenBank/DDBJ whole genome shotgun (WGS) entry which is preliminary data.</text>
</comment>